<proteinExistence type="predicted"/>
<dbReference type="OrthoDB" id="288267at2"/>
<accession>A0A158DLV0</accession>
<organism evidence="2 3">
    <name type="scientific">Caballeronia temeraria</name>
    <dbReference type="NCBI Taxonomy" id="1777137"/>
    <lineage>
        <taxon>Bacteria</taxon>
        <taxon>Pseudomonadati</taxon>
        <taxon>Pseudomonadota</taxon>
        <taxon>Betaproteobacteria</taxon>
        <taxon>Burkholderiales</taxon>
        <taxon>Burkholderiaceae</taxon>
        <taxon>Caballeronia</taxon>
    </lineage>
</organism>
<dbReference type="EMBL" id="FCOI02000045">
    <property type="protein sequence ID" value="SAK95578.1"/>
    <property type="molecule type" value="Genomic_DNA"/>
</dbReference>
<keyword evidence="1" id="KW-0812">Transmembrane</keyword>
<feature type="transmembrane region" description="Helical" evidence="1">
    <location>
        <begin position="12"/>
        <end position="32"/>
    </location>
</feature>
<feature type="transmembrane region" description="Helical" evidence="1">
    <location>
        <begin position="129"/>
        <end position="148"/>
    </location>
</feature>
<evidence type="ECO:0000256" key="1">
    <source>
        <dbReference type="SAM" id="Phobius"/>
    </source>
</evidence>
<name>A0A158DLV0_9BURK</name>
<feature type="transmembrane region" description="Helical" evidence="1">
    <location>
        <begin position="93"/>
        <end position="109"/>
    </location>
</feature>
<keyword evidence="1" id="KW-1133">Transmembrane helix</keyword>
<dbReference type="Proteomes" id="UP000054624">
    <property type="component" value="Unassembled WGS sequence"/>
</dbReference>
<dbReference type="AlphaFoldDB" id="A0A158DLV0"/>
<reference evidence="3" key="1">
    <citation type="submission" date="2016-01" db="EMBL/GenBank/DDBJ databases">
        <authorList>
            <person name="Peeters Charlotte."/>
        </authorList>
    </citation>
    <scope>NUCLEOTIDE SEQUENCE [LARGE SCALE GENOMIC DNA]</scope>
</reference>
<evidence type="ECO:0000313" key="3">
    <source>
        <dbReference type="Proteomes" id="UP000054624"/>
    </source>
</evidence>
<keyword evidence="1" id="KW-0472">Membrane</keyword>
<evidence type="ECO:0000313" key="2">
    <source>
        <dbReference type="EMBL" id="SAK95578.1"/>
    </source>
</evidence>
<keyword evidence="3" id="KW-1185">Reference proteome</keyword>
<sequence length="154" mass="16276">MQGHFDDLMKRAIYSGCAAGLASACAASTAAVRAGHEPYAAINAVSQCLWPRAIWHEEPSFRYSGFGATIHMGSSAFWGVLFESLCGQRSRPATIVAAAATTALVAYVVDYHAVPKRVTPGFEAHLSKRSLAMTYVALGAGFAIAALIRGRAAR</sequence>
<gene>
    <name evidence="2" type="ORF">AWB76_07166</name>
</gene>
<protein>
    <submittedName>
        <fullName evidence="2">Uncharacterized protein</fullName>
    </submittedName>
</protein>
<dbReference type="STRING" id="1777137.AWB76_07166"/>
<feature type="transmembrane region" description="Helical" evidence="1">
    <location>
        <begin position="61"/>
        <end position="81"/>
    </location>
</feature>